<organism evidence="1">
    <name type="scientific">candidate division WOR-3 bacterium</name>
    <dbReference type="NCBI Taxonomy" id="2052148"/>
    <lineage>
        <taxon>Bacteria</taxon>
        <taxon>Bacteria division WOR-3</taxon>
    </lineage>
</organism>
<gene>
    <name evidence="1" type="ORF">ENP86_09340</name>
</gene>
<dbReference type="EMBL" id="DSKY01000021">
    <property type="protein sequence ID" value="HDY59737.1"/>
    <property type="molecule type" value="Genomic_DNA"/>
</dbReference>
<protein>
    <submittedName>
        <fullName evidence="1">Uncharacterized protein</fullName>
    </submittedName>
</protein>
<evidence type="ECO:0000313" key="1">
    <source>
        <dbReference type="EMBL" id="HDY59737.1"/>
    </source>
</evidence>
<sequence>MDVLRALKYCHHIYRILWAKYGPIGSKGRGPGQGGTEKYYGNGQHNEGYSIIKTVNYLGTPIYAIVGGIWYENVGGDHHQNCDAFLLQINMQGDEYPGIFSFGDNYKVQHFSDDTTESLSHGSCYIHMDVIDTTIQHIGQIYIGDLISYQTTFWNNHLHLDYRRPHSLSGSNVINPFTLSILQVSDTSRPILKYLYVDYSCHGNASVQNLNFLNYRFDIIGNDTVYRDTTYQGITFKKLKLLSETPSNDLDDPHILISGNCKVRFILEGHDNFFSSTDRGAPYELILFLLDVDSGVGVVPIKCYKLRFDSLLGSADEVHQEEDVYHVSAPLISGIGAPQYYRLYPCDSVTAGFPSCVITDTLVVDTMLIKTENLDEGMHRIRISVRDYNNNTKTADVHFYIRKSNWVDFCRGLISVQFLTDRIL</sequence>
<reference evidence="1" key="1">
    <citation type="journal article" date="2020" name="mSystems">
        <title>Genome- and Community-Level Interaction Insights into Carbon Utilization and Element Cycling Functions of Hydrothermarchaeota in Hydrothermal Sediment.</title>
        <authorList>
            <person name="Zhou Z."/>
            <person name="Liu Y."/>
            <person name="Xu W."/>
            <person name="Pan J."/>
            <person name="Luo Z.H."/>
            <person name="Li M."/>
        </authorList>
    </citation>
    <scope>NUCLEOTIDE SEQUENCE [LARGE SCALE GENOMIC DNA]</scope>
    <source>
        <strain evidence="1">SpSt-258</strain>
    </source>
</reference>
<accession>A0A7V0Z6Y4</accession>
<dbReference type="AlphaFoldDB" id="A0A7V0Z6Y4"/>
<proteinExistence type="predicted"/>
<comment type="caution">
    <text evidence="1">The sequence shown here is derived from an EMBL/GenBank/DDBJ whole genome shotgun (WGS) entry which is preliminary data.</text>
</comment>
<name>A0A7V0Z6Y4_UNCW3</name>